<feature type="region of interest" description="Disordered" evidence="1">
    <location>
        <begin position="1"/>
        <end position="34"/>
    </location>
</feature>
<comment type="caution">
    <text evidence="3">The sequence shown here is derived from an EMBL/GenBank/DDBJ whole genome shotgun (WGS) entry which is preliminary data.</text>
</comment>
<evidence type="ECO:0000256" key="2">
    <source>
        <dbReference type="SAM" id="Phobius"/>
    </source>
</evidence>
<reference evidence="3" key="1">
    <citation type="submission" date="2021-02" db="EMBL/GenBank/DDBJ databases">
        <title>Psilocybe cubensis genome.</title>
        <authorList>
            <person name="Mckernan K.J."/>
            <person name="Crawford S."/>
            <person name="Trippe A."/>
            <person name="Kane L.T."/>
            <person name="Mclaughlin S."/>
        </authorList>
    </citation>
    <scope>NUCLEOTIDE SEQUENCE [LARGE SCALE GENOMIC DNA]</scope>
    <source>
        <strain evidence="3">MGC-MH-2018</strain>
    </source>
</reference>
<protein>
    <submittedName>
        <fullName evidence="3">Uncharacterized protein</fullName>
    </submittedName>
</protein>
<sequence length="367" mass="40608">MAKFKFHMKSFSSSNTETDTQDSIPELPQKEQRTPREYFVSLRDRSFFTLRRTQSQRNVTINTTKGSSPFTFSARSRGNASPKTPQFGSLFGPKAPPRSENNRHHRQYAVSLSHLSRMQGVALHDEPSASLDPESPSELTRLRRLNPRRTKSPKVPPVIITAPSGEALGLEEIREPSLKDDIVAHFRPIPPLDLKTPPSYRSREHSTVINGVLPEITSTSKDDISFEAARRQDAMSGLHRIAEILQGAARSLDGDPAFSRAMVFRYLAPLVSFISVLILGIVIPRYFSIIKDVFGVATSLLVPTIALVAIGFSLVMLEGCLRVACKLCQSFCELDLDAVFRKNEIQDTNGKSIGGLDLVAGIFAADD</sequence>
<gene>
    <name evidence="3" type="ORF">JR316_002930</name>
</gene>
<dbReference type="OrthoDB" id="10458652at2759"/>
<evidence type="ECO:0000256" key="1">
    <source>
        <dbReference type="SAM" id="MobiDB-lite"/>
    </source>
</evidence>
<feature type="compositionally biased region" description="Polar residues" evidence="1">
    <location>
        <begin position="61"/>
        <end position="87"/>
    </location>
</feature>
<name>A0A8H8CMP0_PSICU</name>
<keyword evidence="2" id="KW-0812">Transmembrane</keyword>
<feature type="region of interest" description="Disordered" evidence="1">
    <location>
        <begin position="61"/>
        <end position="102"/>
    </location>
</feature>
<organism evidence="3">
    <name type="scientific">Psilocybe cubensis</name>
    <name type="common">Psychedelic mushroom</name>
    <name type="synonym">Stropharia cubensis</name>
    <dbReference type="NCBI Taxonomy" id="181762"/>
    <lineage>
        <taxon>Eukaryota</taxon>
        <taxon>Fungi</taxon>
        <taxon>Dikarya</taxon>
        <taxon>Basidiomycota</taxon>
        <taxon>Agaricomycotina</taxon>
        <taxon>Agaricomycetes</taxon>
        <taxon>Agaricomycetidae</taxon>
        <taxon>Agaricales</taxon>
        <taxon>Agaricineae</taxon>
        <taxon>Strophariaceae</taxon>
        <taxon>Psilocybe</taxon>
    </lineage>
</organism>
<dbReference type="EMBL" id="JAFIQS010000003">
    <property type="protein sequence ID" value="KAG5170855.1"/>
    <property type="molecule type" value="Genomic_DNA"/>
</dbReference>
<feature type="transmembrane region" description="Helical" evidence="2">
    <location>
        <begin position="293"/>
        <end position="317"/>
    </location>
</feature>
<feature type="compositionally biased region" description="Basic residues" evidence="1">
    <location>
        <begin position="142"/>
        <end position="152"/>
    </location>
</feature>
<feature type="region of interest" description="Disordered" evidence="1">
    <location>
        <begin position="122"/>
        <end position="159"/>
    </location>
</feature>
<keyword evidence="2" id="KW-0472">Membrane</keyword>
<keyword evidence="2" id="KW-1133">Transmembrane helix</keyword>
<accession>A0A8H8CMP0</accession>
<proteinExistence type="predicted"/>
<evidence type="ECO:0000313" key="3">
    <source>
        <dbReference type="EMBL" id="KAG5170855.1"/>
    </source>
</evidence>
<feature type="transmembrane region" description="Helical" evidence="2">
    <location>
        <begin position="266"/>
        <end position="287"/>
    </location>
</feature>
<dbReference type="AlphaFoldDB" id="A0A8H8CMP0"/>